<dbReference type="SUPFAM" id="SSF48726">
    <property type="entry name" value="Immunoglobulin"/>
    <property type="match status" value="2"/>
</dbReference>
<evidence type="ECO:0000256" key="9">
    <source>
        <dbReference type="ARBA" id="ARBA00023180"/>
    </source>
</evidence>
<keyword evidence="2" id="KW-1003">Cell membrane</keyword>
<evidence type="ECO:0000256" key="7">
    <source>
        <dbReference type="ARBA" id="ARBA00023136"/>
    </source>
</evidence>
<dbReference type="Pfam" id="PF13927">
    <property type="entry name" value="Ig_3"/>
    <property type="match status" value="1"/>
</dbReference>
<evidence type="ECO:0000256" key="11">
    <source>
        <dbReference type="SAM" id="Phobius"/>
    </source>
</evidence>
<gene>
    <name evidence="14" type="primary">LOC103260723</name>
</gene>
<keyword evidence="10" id="KW-0393">Immunoglobulin domain</keyword>
<dbReference type="InterPro" id="IPR003599">
    <property type="entry name" value="Ig_sub"/>
</dbReference>
<evidence type="ECO:0000256" key="10">
    <source>
        <dbReference type="ARBA" id="ARBA00023319"/>
    </source>
</evidence>
<dbReference type="GO" id="GO:0005886">
    <property type="term" value="C:plasma membrane"/>
    <property type="evidence" value="ECO:0007669"/>
    <property type="project" value="UniProtKB-SubCell"/>
</dbReference>
<evidence type="ECO:0000256" key="3">
    <source>
        <dbReference type="ARBA" id="ARBA00022692"/>
    </source>
</evidence>
<keyword evidence="13" id="KW-1185">Reference proteome</keyword>
<dbReference type="InterPro" id="IPR050412">
    <property type="entry name" value="Ig-like_Receptors_ImmuneReg"/>
</dbReference>
<dbReference type="GeneID" id="103260723"/>
<keyword evidence="7 11" id="KW-0472">Membrane</keyword>
<evidence type="ECO:0000256" key="2">
    <source>
        <dbReference type="ARBA" id="ARBA00022475"/>
    </source>
</evidence>
<dbReference type="InterPro" id="IPR003598">
    <property type="entry name" value="Ig_sub2"/>
</dbReference>
<dbReference type="InterPro" id="IPR036179">
    <property type="entry name" value="Ig-like_dom_sf"/>
</dbReference>
<dbReference type="GO" id="GO:0032396">
    <property type="term" value="F:inhibitory MHC class I receptor activity"/>
    <property type="evidence" value="ECO:0007669"/>
    <property type="project" value="TreeGrafter"/>
</dbReference>
<dbReference type="KEGG" id="csyr:103260723"/>
<dbReference type="SMART" id="SM00408">
    <property type="entry name" value="IGc2"/>
    <property type="match status" value="1"/>
</dbReference>
<keyword evidence="5" id="KW-0677">Repeat</keyword>
<accession>A0A1U7TFF4</accession>
<evidence type="ECO:0000256" key="4">
    <source>
        <dbReference type="ARBA" id="ARBA00022729"/>
    </source>
</evidence>
<dbReference type="GO" id="GO:0019221">
    <property type="term" value="P:cytokine-mediated signaling pathway"/>
    <property type="evidence" value="ECO:0007669"/>
    <property type="project" value="TreeGrafter"/>
</dbReference>
<dbReference type="InterPro" id="IPR007110">
    <property type="entry name" value="Ig-like_dom"/>
</dbReference>
<dbReference type="SMART" id="SM00409">
    <property type="entry name" value="IG"/>
    <property type="match status" value="2"/>
</dbReference>
<keyword evidence="4" id="KW-0732">Signal</keyword>
<dbReference type="PROSITE" id="PS50835">
    <property type="entry name" value="IG_LIKE"/>
    <property type="match status" value="1"/>
</dbReference>
<dbReference type="Gene3D" id="2.60.40.10">
    <property type="entry name" value="Immunoglobulins"/>
    <property type="match status" value="3"/>
</dbReference>
<feature type="domain" description="Ig-like" evidence="12">
    <location>
        <begin position="138"/>
        <end position="231"/>
    </location>
</feature>
<comment type="subcellular location">
    <subcellularLocation>
        <location evidence="1">Cell membrane</location>
        <topology evidence="1">Single-pass membrane protein</topology>
    </subcellularLocation>
</comment>
<dbReference type="InterPro" id="IPR013783">
    <property type="entry name" value="Ig-like_fold"/>
</dbReference>
<protein>
    <submittedName>
        <fullName evidence="14">Leukocyte immunoglobulin-like receptor subfamily B member 5</fullName>
    </submittedName>
</protein>
<proteinExistence type="predicted"/>
<dbReference type="PANTHER" id="PTHR11738:SF179">
    <property type="entry name" value="LEUKOCYTE IMMUNOGLOBULIN-LIKE RECEPTOR SUBFAMILY A MEMBER 5"/>
    <property type="match status" value="1"/>
</dbReference>
<dbReference type="Proteomes" id="UP000189704">
    <property type="component" value="Unplaced"/>
</dbReference>
<evidence type="ECO:0000256" key="6">
    <source>
        <dbReference type="ARBA" id="ARBA00022989"/>
    </source>
</evidence>
<dbReference type="RefSeq" id="XP_008056565.1">
    <property type="nucleotide sequence ID" value="XM_008058374.1"/>
</dbReference>
<evidence type="ECO:0000259" key="12">
    <source>
        <dbReference type="PROSITE" id="PS50835"/>
    </source>
</evidence>
<sequence>MTDEYAGRYGCYYDSHHYKSEQSDPLELVVIEVNSKSTLSVLPSPIVNSGGNVTLQCSLQRRRDSFVLDIEGKNLSWTPHSLQQSTGQFQALFPVGPITPSHKWTFRCYGYNSRTPHVWSKPSEPLDILVSGYLPDKPSLSAQPGLTVASGKNVTLLCQLESPVDIFFLSKEGAASPPLHLRAKYQAQLYQGEFSFSPVTSNHGGTYRCYGSNHTSYLLSNSSAPLELVVSESLGGPSSPPTGPISTAGLERYLEILIGFSVALVLLLFLLLFLFLRHRLQGKHKTSDTTLKGTQPENQAELDILSPHDEDPQGAMYAHVNLSRLRCGMTSPSFVQSGKFLDTKNRQTEEDWQRDSQVGLFLFMFTDFPPLQPHTALLTIPSLQTAVSEDPHEVTYAQLHTLNLRQRTAESYLSQEGDTPFEPSVYTTLAIH</sequence>
<keyword evidence="8" id="KW-1015">Disulfide bond</keyword>
<reference evidence="14" key="1">
    <citation type="submission" date="2025-08" db="UniProtKB">
        <authorList>
            <consortium name="RefSeq"/>
        </authorList>
    </citation>
    <scope>IDENTIFICATION</scope>
</reference>
<dbReference type="OrthoDB" id="9808644at2759"/>
<evidence type="ECO:0000313" key="14">
    <source>
        <dbReference type="RefSeq" id="XP_008056565.1"/>
    </source>
</evidence>
<evidence type="ECO:0000313" key="13">
    <source>
        <dbReference type="Proteomes" id="UP000189704"/>
    </source>
</evidence>
<dbReference type="FunFam" id="2.60.40.10:FF:000049">
    <property type="entry name" value="Leukocyte immunoglobulin-like receptor subfamily B member 1"/>
    <property type="match status" value="2"/>
</dbReference>
<keyword evidence="6 11" id="KW-1133">Transmembrane helix</keyword>
<feature type="transmembrane region" description="Helical" evidence="11">
    <location>
        <begin position="256"/>
        <end position="276"/>
    </location>
</feature>
<dbReference type="GO" id="GO:0002764">
    <property type="term" value="P:immune response-regulating signaling pathway"/>
    <property type="evidence" value="ECO:0007669"/>
    <property type="project" value="TreeGrafter"/>
</dbReference>
<name>A0A1U7TFF4_CARSF</name>
<keyword evidence="9" id="KW-0325">Glycoprotein</keyword>
<dbReference type="AlphaFoldDB" id="A0A1U7TFF4"/>
<keyword evidence="3 11" id="KW-0812">Transmembrane</keyword>
<dbReference type="PANTHER" id="PTHR11738">
    <property type="entry name" value="MHC CLASS I NK CELL RECEPTOR"/>
    <property type="match status" value="1"/>
</dbReference>
<organism evidence="13 14">
    <name type="scientific">Carlito syrichta</name>
    <name type="common">Philippine tarsier</name>
    <name type="synonym">Tarsius syrichta</name>
    <dbReference type="NCBI Taxonomy" id="1868482"/>
    <lineage>
        <taxon>Eukaryota</taxon>
        <taxon>Metazoa</taxon>
        <taxon>Chordata</taxon>
        <taxon>Craniata</taxon>
        <taxon>Vertebrata</taxon>
        <taxon>Euteleostomi</taxon>
        <taxon>Mammalia</taxon>
        <taxon>Eutheria</taxon>
        <taxon>Euarchontoglires</taxon>
        <taxon>Primates</taxon>
        <taxon>Haplorrhini</taxon>
        <taxon>Tarsiiformes</taxon>
        <taxon>Tarsiidae</taxon>
        <taxon>Carlito</taxon>
    </lineage>
</organism>
<evidence type="ECO:0000256" key="8">
    <source>
        <dbReference type="ARBA" id="ARBA00023157"/>
    </source>
</evidence>
<evidence type="ECO:0000256" key="5">
    <source>
        <dbReference type="ARBA" id="ARBA00022737"/>
    </source>
</evidence>
<evidence type="ECO:0000256" key="1">
    <source>
        <dbReference type="ARBA" id="ARBA00004162"/>
    </source>
</evidence>